<protein>
    <submittedName>
        <fullName evidence="1">Uncharacterized protein</fullName>
    </submittedName>
</protein>
<proteinExistence type="predicted"/>
<name>A0A1Q8YDI8_9BURK</name>
<evidence type="ECO:0000313" key="1">
    <source>
        <dbReference type="EMBL" id="OLP05900.1"/>
    </source>
</evidence>
<gene>
    <name evidence="1" type="ORF">BLL52_2129</name>
</gene>
<dbReference type="AlphaFoldDB" id="A0A1Q8YDI8"/>
<keyword evidence="2" id="KW-1185">Reference proteome</keyword>
<accession>A0A1Q8YDI8</accession>
<comment type="caution">
    <text evidence="1">The sequence shown here is derived from an EMBL/GenBank/DDBJ whole genome shotgun (WGS) entry which is preliminary data.</text>
</comment>
<sequence>MGEHGSLSDLRKHRLQFDRSGPFFTVFSPLSQAMGLQIRQKLSSLGPNFASMPKVRQAASWDNFA</sequence>
<reference evidence="1 2" key="1">
    <citation type="submission" date="2017-01" db="EMBL/GenBank/DDBJ databases">
        <title>Genome sequence of Rhodoferax antarcticus ANT.BR, a psychrophilic purple nonsulfur bacterium from an Antarctic microbial mat.</title>
        <authorList>
            <person name="Baker J."/>
            <person name="Riester C."/>
            <person name="Skinner B."/>
            <person name="Newell A."/>
            <person name="Swingley W."/>
            <person name="Madigan M."/>
            <person name="Jung D."/>
            <person name="Asao M."/>
            <person name="Chen M."/>
            <person name="Loughlin P."/>
            <person name="Pan H."/>
            <person name="Lin S."/>
            <person name="Li N."/>
            <person name="Shaw J."/>
            <person name="Prado M."/>
            <person name="Sherman C."/>
            <person name="Li X."/>
            <person name="Tang J."/>
            <person name="Blankenship R."/>
            <person name="Zhao T."/>
            <person name="Touchman J."/>
            <person name="Sattley M."/>
        </authorList>
    </citation>
    <scope>NUCLEOTIDE SEQUENCE [LARGE SCALE GENOMIC DNA]</scope>
    <source>
        <strain evidence="1 2">ANT.BR</strain>
    </source>
</reference>
<evidence type="ECO:0000313" key="2">
    <source>
        <dbReference type="Proteomes" id="UP000185911"/>
    </source>
</evidence>
<dbReference type="EMBL" id="MSYM01000013">
    <property type="protein sequence ID" value="OLP05900.1"/>
    <property type="molecule type" value="Genomic_DNA"/>
</dbReference>
<organism evidence="1 2">
    <name type="scientific">Rhodoferax antarcticus ANT.BR</name>
    <dbReference type="NCBI Taxonomy" id="1111071"/>
    <lineage>
        <taxon>Bacteria</taxon>
        <taxon>Pseudomonadati</taxon>
        <taxon>Pseudomonadota</taxon>
        <taxon>Betaproteobacteria</taxon>
        <taxon>Burkholderiales</taxon>
        <taxon>Comamonadaceae</taxon>
        <taxon>Rhodoferax</taxon>
    </lineage>
</organism>
<dbReference type="Proteomes" id="UP000185911">
    <property type="component" value="Unassembled WGS sequence"/>
</dbReference>